<dbReference type="RefSeq" id="WP_015614737.1">
    <property type="nucleotide sequence ID" value="NC_021182.1"/>
</dbReference>
<protein>
    <recommendedName>
        <fullName evidence="2">UPF0178 protein Clopa_1440</fullName>
    </recommendedName>
</protein>
<dbReference type="HAMAP" id="MF_00489">
    <property type="entry name" value="UPF0178"/>
    <property type="match status" value="1"/>
</dbReference>
<dbReference type="Proteomes" id="UP000013523">
    <property type="component" value="Chromosome"/>
</dbReference>
<dbReference type="eggNOG" id="COG1671">
    <property type="taxonomic scope" value="Bacteria"/>
</dbReference>
<evidence type="ECO:0000313" key="4">
    <source>
        <dbReference type="Proteomes" id="UP000013523"/>
    </source>
</evidence>
<dbReference type="HOGENOM" id="CLU_106619_0_0_9"/>
<dbReference type="AlphaFoldDB" id="R4K9U7"/>
<dbReference type="NCBIfam" id="NF001095">
    <property type="entry name" value="PRK00124.1"/>
    <property type="match status" value="1"/>
</dbReference>
<evidence type="ECO:0000313" key="3">
    <source>
        <dbReference type="EMBL" id="AGK96415.1"/>
    </source>
</evidence>
<dbReference type="InterPro" id="IPR003791">
    <property type="entry name" value="UPF0178"/>
</dbReference>
<name>R4K9U7_CLOPA</name>
<sequence length="143" mass="16227">MRIIVDADACPGREIIEKAAQKNYIEVIMYCDINHILKSDYSKIVYVDSGFQSVDMKIVNETKKGDIVITQDFGVAAMVLGKNAYALSPKGNIYSNDNIERLLFERHLGQKVRRGGGRTINAKKRNSEDDKRLYNSLIEIIEK</sequence>
<dbReference type="PATRIC" id="fig|86416.3.peg.1439"/>
<accession>R4K9U7</accession>
<dbReference type="STRING" id="86416.Clopa_1440"/>
<dbReference type="PANTHER" id="PTHR35146">
    <property type="entry name" value="UPF0178 PROTEIN YAII"/>
    <property type="match status" value="1"/>
</dbReference>
<dbReference type="PANTHER" id="PTHR35146:SF1">
    <property type="entry name" value="UPF0178 PROTEIN YAII"/>
    <property type="match status" value="1"/>
</dbReference>
<dbReference type="OrthoDB" id="9798918at2"/>
<evidence type="ECO:0000256" key="2">
    <source>
        <dbReference type="HAMAP-Rule" id="MF_00489"/>
    </source>
</evidence>
<dbReference type="KEGG" id="cpas:Clopa_1440"/>
<evidence type="ECO:0000256" key="1">
    <source>
        <dbReference type="ARBA" id="ARBA00008522"/>
    </source>
</evidence>
<reference evidence="3 4" key="1">
    <citation type="submission" date="2012-01" db="EMBL/GenBank/DDBJ databases">
        <title>Complete sequence of chromosome of Clostridium pasteurianum BC1.</title>
        <authorList>
            <consortium name="US DOE Joint Genome Institute"/>
            <person name="Lucas S."/>
            <person name="Han J."/>
            <person name="Lapidus A."/>
            <person name="Cheng J.-F."/>
            <person name="Goodwin L."/>
            <person name="Pitluck S."/>
            <person name="Peters L."/>
            <person name="Mikhailova N."/>
            <person name="Teshima H."/>
            <person name="Detter J.C."/>
            <person name="Han C."/>
            <person name="Tapia R."/>
            <person name="Land M."/>
            <person name="Hauser L."/>
            <person name="Kyrpides N."/>
            <person name="Ivanova N."/>
            <person name="Pagani I."/>
            <person name="Dunn J."/>
            <person name="Taghavi S."/>
            <person name="Francis A."/>
            <person name="van der Lelie D."/>
            <person name="Woyke T."/>
        </authorList>
    </citation>
    <scope>NUCLEOTIDE SEQUENCE [LARGE SCALE GENOMIC DNA]</scope>
    <source>
        <strain evidence="3 4">BC1</strain>
    </source>
</reference>
<keyword evidence="4" id="KW-1185">Reference proteome</keyword>
<comment type="similarity">
    <text evidence="1 2">Belongs to the UPF0178 family.</text>
</comment>
<dbReference type="Pfam" id="PF02639">
    <property type="entry name" value="DUF188"/>
    <property type="match status" value="1"/>
</dbReference>
<dbReference type="EMBL" id="CP003261">
    <property type="protein sequence ID" value="AGK96415.1"/>
    <property type="molecule type" value="Genomic_DNA"/>
</dbReference>
<proteinExistence type="inferred from homology"/>
<gene>
    <name evidence="3" type="ORF">Clopa_1440</name>
</gene>
<organism evidence="3 4">
    <name type="scientific">Clostridium pasteurianum BC1</name>
    <dbReference type="NCBI Taxonomy" id="86416"/>
    <lineage>
        <taxon>Bacteria</taxon>
        <taxon>Bacillati</taxon>
        <taxon>Bacillota</taxon>
        <taxon>Clostridia</taxon>
        <taxon>Eubacteriales</taxon>
        <taxon>Clostridiaceae</taxon>
        <taxon>Clostridium</taxon>
    </lineage>
</organism>